<evidence type="ECO:0000256" key="7">
    <source>
        <dbReference type="SAM" id="MobiDB-lite"/>
    </source>
</evidence>
<dbReference type="UniPathway" id="UPA00219"/>
<evidence type="ECO:0000313" key="9">
    <source>
        <dbReference type="EMBL" id="KRM35150.1"/>
    </source>
</evidence>
<feature type="region of interest" description="Disordered" evidence="7">
    <location>
        <begin position="36"/>
        <end position="70"/>
    </location>
</feature>
<dbReference type="InterPro" id="IPR038063">
    <property type="entry name" value="Transpep_catalytic_dom"/>
</dbReference>
<protein>
    <submittedName>
        <fullName evidence="9">Cell surface protein</fullName>
    </submittedName>
</protein>
<dbReference type="EMBL" id="AZGA01000016">
    <property type="protein sequence ID" value="KRM35150.1"/>
    <property type="molecule type" value="Genomic_DNA"/>
</dbReference>
<evidence type="ECO:0000256" key="4">
    <source>
        <dbReference type="ARBA" id="ARBA00022984"/>
    </source>
</evidence>
<dbReference type="Proteomes" id="UP000051236">
    <property type="component" value="Unassembled WGS sequence"/>
</dbReference>
<keyword evidence="10" id="KW-1185">Reference proteome</keyword>
<reference evidence="9 10" key="1">
    <citation type="journal article" date="2015" name="Genome Announc.">
        <title>Expanding the biotechnology potential of lactobacilli through comparative genomics of 213 strains and associated genera.</title>
        <authorList>
            <person name="Sun Z."/>
            <person name="Harris H.M."/>
            <person name="McCann A."/>
            <person name="Guo C."/>
            <person name="Argimon S."/>
            <person name="Zhang W."/>
            <person name="Yang X."/>
            <person name="Jeffery I.B."/>
            <person name="Cooney J.C."/>
            <person name="Kagawa T.F."/>
            <person name="Liu W."/>
            <person name="Song Y."/>
            <person name="Salvetti E."/>
            <person name="Wrobel A."/>
            <person name="Rasinkangas P."/>
            <person name="Parkhill J."/>
            <person name="Rea M.C."/>
            <person name="O'Sullivan O."/>
            <person name="Ritari J."/>
            <person name="Douillard F.P."/>
            <person name="Paul Ross R."/>
            <person name="Yang R."/>
            <person name="Briner A.E."/>
            <person name="Felis G.E."/>
            <person name="de Vos W.M."/>
            <person name="Barrangou R."/>
            <person name="Klaenhammer T.R."/>
            <person name="Caufield P.W."/>
            <person name="Cui Y."/>
            <person name="Zhang H."/>
            <person name="O'Toole P.W."/>
        </authorList>
    </citation>
    <scope>NUCLEOTIDE SEQUENCE [LARGE SCALE GENOMIC DNA]</scope>
    <source>
        <strain evidence="9 10">DSM 18527</strain>
    </source>
</reference>
<dbReference type="AlphaFoldDB" id="X0PEP5"/>
<dbReference type="Gene3D" id="2.40.440.10">
    <property type="entry name" value="L,D-transpeptidase catalytic domain-like"/>
    <property type="match status" value="1"/>
</dbReference>
<dbReference type="GO" id="GO:0071555">
    <property type="term" value="P:cell wall organization"/>
    <property type="evidence" value="ECO:0007669"/>
    <property type="project" value="UniProtKB-UniRule"/>
</dbReference>
<organism evidence="9 10">
    <name type="scientific">Agrilactobacillus composti DSM 18527 = JCM 14202</name>
    <dbReference type="NCBI Taxonomy" id="1423734"/>
    <lineage>
        <taxon>Bacteria</taxon>
        <taxon>Bacillati</taxon>
        <taxon>Bacillota</taxon>
        <taxon>Bacilli</taxon>
        <taxon>Lactobacillales</taxon>
        <taxon>Lactobacillaceae</taxon>
        <taxon>Agrilactobacillus</taxon>
    </lineage>
</organism>
<dbReference type="GO" id="GO:0071972">
    <property type="term" value="F:peptidoglycan L,D-transpeptidase activity"/>
    <property type="evidence" value="ECO:0007669"/>
    <property type="project" value="TreeGrafter"/>
</dbReference>
<evidence type="ECO:0000256" key="3">
    <source>
        <dbReference type="ARBA" id="ARBA00022960"/>
    </source>
</evidence>
<evidence type="ECO:0000256" key="2">
    <source>
        <dbReference type="ARBA" id="ARBA00022679"/>
    </source>
</evidence>
<dbReference type="Pfam" id="PF03734">
    <property type="entry name" value="YkuD"/>
    <property type="match status" value="1"/>
</dbReference>
<name>X0PEP5_9LACO</name>
<feature type="active site" description="Nucleophile" evidence="6">
    <location>
        <position position="181"/>
    </location>
</feature>
<comment type="pathway">
    <text evidence="1 6">Cell wall biogenesis; peptidoglycan biosynthesis.</text>
</comment>
<accession>X0PEP5</accession>
<dbReference type="GO" id="GO:0016740">
    <property type="term" value="F:transferase activity"/>
    <property type="evidence" value="ECO:0007669"/>
    <property type="project" value="UniProtKB-KW"/>
</dbReference>
<keyword evidence="4 6" id="KW-0573">Peptidoglycan synthesis</keyword>
<dbReference type="GO" id="GO:0005576">
    <property type="term" value="C:extracellular region"/>
    <property type="evidence" value="ECO:0007669"/>
    <property type="project" value="TreeGrafter"/>
</dbReference>
<evidence type="ECO:0000256" key="5">
    <source>
        <dbReference type="ARBA" id="ARBA00023316"/>
    </source>
</evidence>
<gene>
    <name evidence="9" type="ORF">FC83_GL001278</name>
</gene>
<dbReference type="SUPFAM" id="SSF141523">
    <property type="entry name" value="L,D-transpeptidase catalytic domain-like"/>
    <property type="match status" value="1"/>
</dbReference>
<keyword evidence="3 6" id="KW-0133">Cell shape</keyword>
<dbReference type="PANTHER" id="PTHR30582">
    <property type="entry name" value="L,D-TRANSPEPTIDASE"/>
    <property type="match status" value="1"/>
</dbReference>
<dbReference type="GO" id="GO:0008360">
    <property type="term" value="P:regulation of cell shape"/>
    <property type="evidence" value="ECO:0007669"/>
    <property type="project" value="UniProtKB-UniRule"/>
</dbReference>
<dbReference type="STRING" id="1423734.FC83_GL001278"/>
<dbReference type="RefSeq" id="WP_035453191.1">
    <property type="nucleotide sequence ID" value="NZ_AZGA01000016.1"/>
</dbReference>
<dbReference type="InterPro" id="IPR050979">
    <property type="entry name" value="LD-transpeptidase"/>
</dbReference>
<dbReference type="CDD" id="cd16913">
    <property type="entry name" value="YkuD_like"/>
    <property type="match status" value="1"/>
</dbReference>
<keyword evidence="2" id="KW-0808">Transferase</keyword>
<dbReference type="eggNOG" id="COG1376">
    <property type="taxonomic scope" value="Bacteria"/>
</dbReference>
<evidence type="ECO:0000259" key="8">
    <source>
        <dbReference type="PROSITE" id="PS52029"/>
    </source>
</evidence>
<evidence type="ECO:0000256" key="6">
    <source>
        <dbReference type="PROSITE-ProRule" id="PRU01373"/>
    </source>
</evidence>
<feature type="domain" description="L,D-TPase catalytic" evidence="8">
    <location>
        <begin position="82"/>
        <end position="205"/>
    </location>
</feature>
<dbReference type="InterPro" id="IPR005490">
    <property type="entry name" value="LD_TPept_cat_dom"/>
</dbReference>
<dbReference type="PANTHER" id="PTHR30582:SF2">
    <property type="entry name" value="L,D-TRANSPEPTIDASE YCIB-RELATED"/>
    <property type="match status" value="1"/>
</dbReference>
<comment type="caution">
    <text evidence="9">The sequence shown here is derived from an EMBL/GenBank/DDBJ whole genome shotgun (WGS) entry which is preliminary data.</text>
</comment>
<evidence type="ECO:0000313" key="10">
    <source>
        <dbReference type="Proteomes" id="UP000051236"/>
    </source>
</evidence>
<dbReference type="OrthoDB" id="177750at2"/>
<dbReference type="PROSITE" id="PS52029">
    <property type="entry name" value="LD_TPASE"/>
    <property type="match status" value="1"/>
</dbReference>
<proteinExistence type="predicted"/>
<evidence type="ECO:0000256" key="1">
    <source>
        <dbReference type="ARBA" id="ARBA00004752"/>
    </source>
</evidence>
<dbReference type="GO" id="GO:0018104">
    <property type="term" value="P:peptidoglycan-protein cross-linking"/>
    <property type="evidence" value="ECO:0007669"/>
    <property type="project" value="TreeGrafter"/>
</dbReference>
<dbReference type="PATRIC" id="fig|1423734.3.peg.1291"/>
<feature type="active site" description="Proton donor/acceptor" evidence="6">
    <location>
        <position position="154"/>
    </location>
</feature>
<sequence length="205" mass="22969">MLKHKKICLAVLAGVLIIAALAIFIPKQLHDQASAEVSSSQTKRQVKKNNAAVKTAAKRPKDFWQRPSESKPYPDLTRYPNVNIDVSIPKQRVYIKDGKKTLYTMLASTGKDDGTPKGHFNIQHERGLQFFNEGSKEGAKFWVSFKDHGIYLFHSVPINGQGDFDVKQAESLGGEANSHGCIRLSVADAKWFFENVKEDTPVYIH</sequence>
<keyword evidence="5 6" id="KW-0961">Cell wall biogenesis/degradation</keyword>